<comment type="caution">
    <text evidence="4">The sequence shown here is derived from an EMBL/GenBank/DDBJ whole genome shotgun (WGS) entry which is preliminary data.</text>
</comment>
<feature type="region of interest" description="Disordered" evidence="2">
    <location>
        <begin position="283"/>
        <end position="302"/>
    </location>
</feature>
<name>A0ABT5X4P6_9EURY</name>
<dbReference type="Pfam" id="PF03787">
    <property type="entry name" value="RAMPs"/>
    <property type="match status" value="1"/>
</dbReference>
<dbReference type="PANTHER" id="PTHR39965">
    <property type="entry name" value="CRISPR SYSTEM CMR SUBUNIT CMR6"/>
    <property type="match status" value="1"/>
</dbReference>
<dbReference type="InterPro" id="IPR005537">
    <property type="entry name" value="RAMP_III_fam"/>
</dbReference>
<sequence length="387" mass="43137">MADTCRERISNWWEQDHQTGSNAGLLRDKYLRAFEVEKGKNDTKARSKLFDAMRQSLVQSESIYHAAYERRLITLPEPRAEGIFTTKGRMVIGLGSESVMETGITLQRTYGTPLIPGEALKGLASHYCDQVLGTNTNDQTKGFKKFKEGFPGGQYHKAIFGTTEDSGHIIFHDAWISPDTLVDSLQLDVMTPHHRYYYSDESGSTPPTDFDDPNPVTFLSVIGTFHIAVSCDVPGEEGQKWADLAFEMLSDALRDWGIGGKTNAGYGRLLKGDEISASRISQTNVSGEQVPSKVSKPQIQGPRYKKGMRIEVTREADPKAQRGRAYFKADDGFGGFVQSGDPPSLDIRQKTFLEIAGVMDEGYVFRVPGSRDKRDDRYRKKGKGGRK</sequence>
<evidence type="ECO:0000256" key="2">
    <source>
        <dbReference type="SAM" id="MobiDB-lite"/>
    </source>
</evidence>
<evidence type="ECO:0000256" key="1">
    <source>
        <dbReference type="ARBA" id="ARBA00023118"/>
    </source>
</evidence>
<feature type="region of interest" description="Disordered" evidence="2">
    <location>
        <begin position="368"/>
        <end position="387"/>
    </location>
</feature>
<dbReference type="Proteomes" id="UP001220010">
    <property type="component" value="Unassembled WGS sequence"/>
</dbReference>
<dbReference type="NCBIfam" id="TIGR01898">
    <property type="entry name" value="cas_TM1791_cmr6"/>
    <property type="match status" value="1"/>
</dbReference>
<dbReference type="RefSeq" id="WP_316965424.1">
    <property type="nucleotide sequence ID" value="NZ_JARFPK010000002.1"/>
</dbReference>
<evidence type="ECO:0000313" key="5">
    <source>
        <dbReference type="Proteomes" id="UP001220010"/>
    </source>
</evidence>
<dbReference type="PANTHER" id="PTHR39965:SF1">
    <property type="entry name" value="CRISPR SYSTEM CMR SUBUNIT CMR6"/>
    <property type="match status" value="1"/>
</dbReference>
<organism evidence="4 5">
    <name type="scientific">Candidatus Methanocrinis natronophilus</name>
    <dbReference type="NCBI Taxonomy" id="3033396"/>
    <lineage>
        <taxon>Archaea</taxon>
        <taxon>Methanobacteriati</taxon>
        <taxon>Methanobacteriota</taxon>
        <taxon>Stenosarchaea group</taxon>
        <taxon>Methanomicrobia</taxon>
        <taxon>Methanotrichales</taxon>
        <taxon>Methanotrichaceae</taxon>
        <taxon>Methanocrinis</taxon>
    </lineage>
</organism>
<evidence type="ECO:0000259" key="3">
    <source>
        <dbReference type="Pfam" id="PF03787"/>
    </source>
</evidence>
<reference evidence="4 5" key="1">
    <citation type="submission" date="2023-03" db="EMBL/GenBank/DDBJ databases">
        <title>WGS of Methanotrichaceae archaeon Mx.</title>
        <authorList>
            <person name="Sorokin D.Y."/>
            <person name="Merkel A.Y."/>
        </authorList>
    </citation>
    <scope>NUCLEOTIDE SEQUENCE [LARGE SCALE GENOMIC DNA]</scope>
    <source>
        <strain evidence="4 5">Mx</strain>
    </source>
</reference>
<feature type="domain" description="CRISPR type III-associated protein" evidence="3">
    <location>
        <begin position="84"/>
        <end position="269"/>
    </location>
</feature>
<feature type="compositionally biased region" description="Basic and acidic residues" evidence="2">
    <location>
        <begin position="369"/>
        <end position="378"/>
    </location>
</feature>
<keyword evidence="1" id="KW-0051">Antiviral defense</keyword>
<protein>
    <submittedName>
        <fullName evidence="4">Type III-B CRISPR module RAMP protein Cmr6</fullName>
    </submittedName>
</protein>
<dbReference type="InterPro" id="IPR010172">
    <property type="entry name" value="CRISPR-assoc_prot_TM1791"/>
</dbReference>
<accession>A0ABT5X4P6</accession>
<keyword evidence="5" id="KW-1185">Reference proteome</keyword>
<evidence type="ECO:0000313" key="4">
    <source>
        <dbReference type="EMBL" id="MDF0589661.1"/>
    </source>
</evidence>
<proteinExistence type="predicted"/>
<dbReference type="EMBL" id="JARFPK010000002">
    <property type="protein sequence ID" value="MDF0589661.1"/>
    <property type="molecule type" value="Genomic_DNA"/>
</dbReference>
<gene>
    <name evidence="4" type="primary">cmr6</name>
    <name evidence="4" type="ORF">P0O15_00515</name>
</gene>